<name>H8KPU0_SOLCM</name>
<dbReference type="HOGENOM" id="CLU_1843794_0_0_10"/>
<dbReference type="AlphaFoldDB" id="H8KPU0"/>
<protein>
    <submittedName>
        <fullName evidence="1">Uncharacterized protein</fullName>
    </submittedName>
</protein>
<dbReference type="SUPFAM" id="SSF52540">
    <property type="entry name" value="P-loop containing nucleoside triphosphate hydrolases"/>
    <property type="match status" value="1"/>
</dbReference>
<dbReference type="InterPro" id="IPR027417">
    <property type="entry name" value="P-loop_NTPase"/>
</dbReference>
<evidence type="ECO:0000313" key="2">
    <source>
        <dbReference type="Proteomes" id="UP000007590"/>
    </source>
</evidence>
<proteinExistence type="predicted"/>
<accession>H8KPU0</accession>
<reference evidence="1" key="1">
    <citation type="submission" date="2012-02" db="EMBL/GenBank/DDBJ databases">
        <title>The complete genome of Solitalea canadensis DSM 3403.</title>
        <authorList>
            <consortium name="US DOE Joint Genome Institute (JGI-PGF)"/>
            <person name="Lucas S."/>
            <person name="Copeland A."/>
            <person name="Lapidus A."/>
            <person name="Glavina del Rio T."/>
            <person name="Dalin E."/>
            <person name="Tice H."/>
            <person name="Bruce D."/>
            <person name="Goodwin L."/>
            <person name="Pitluck S."/>
            <person name="Peters L."/>
            <person name="Ovchinnikova G."/>
            <person name="Lu M."/>
            <person name="Kyrpides N."/>
            <person name="Mavromatis K."/>
            <person name="Ivanova N."/>
            <person name="Brettin T."/>
            <person name="Detter J.C."/>
            <person name="Han C."/>
            <person name="Larimer F."/>
            <person name="Land M."/>
            <person name="Hauser L."/>
            <person name="Markowitz V."/>
            <person name="Cheng J.-F."/>
            <person name="Hugenholtz P."/>
            <person name="Woyke T."/>
            <person name="Wu D."/>
            <person name="Spring S."/>
            <person name="Schroeder M."/>
            <person name="Kopitz M."/>
            <person name="Brambilla E."/>
            <person name="Klenk H.-P."/>
            <person name="Eisen J.A."/>
        </authorList>
    </citation>
    <scope>NUCLEOTIDE SEQUENCE</scope>
    <source>
        <strain evidence="1">DSM 3403</strain>
    </source>
</reference>
<dbReference type="EMBL" id="CP003349">
    <property type="protein sequence ID" value="AFD05988.1"/>
    <property type="molecule type" value="Genomic_DNA"/>
</dbReference>
<dbReference type="Proteomes" id="UP000007590">
    <property type="component" value="Chromosome"/>
</dbReference>
<dbReference type="KEGG" id="scn:Solca_0873"/>
<evidence type="ECO:0000313" key="1">
    <source>
        <dbReference type="EMBL" id="AFD05988.1"/>
    </source>
</evidence>
<organism evidence="1 2">
    <name type="scientific">Solitalea canadensis (strain ATCC 29591 / DSM 3403 / JCM 21819 / LMG 8368 / NBRC 15130 / NCIMB 12057 / USAM 9D)</name>
    <name type="common">Flexibacter canadensis</name>
    <dbReference type="NCBI Taxonomy" id="929556"/>
    <lineage>
        <taxon>Bacteria</taxon>
        <taxon>Pseudomonadati</taxon>
        <taxon>Bacteroidota</taxon>
        <taxon>Sphingobacteriia</taxon>
        <taxon>Sphingobacteriales</taxon>
        <taxon>Sphingobacteriaceae</taxon>
        <taxon>Solitalea</taxon>
    </lineage>
</organism>
<keyword evidence="2" id="KW-1185">Reference proteome</keyword>
<sequence>MKHVLIIGPQASGKTLLSNLLIKEKKGEIVSGRLLHMTFTNLEFRNFEFLRKDTETVVFDELPLTLLPEMRRFASYGFNVNKKGEKPFTVSPQLIITCGIPAELLPKWIDQTFKVIDMNGRKPALEVVIALTEAYQERKETNV</sequence>
<gene>
    <name evidence="1" type="ordered locus">Solca_0873</name>
</gene>
<dbReference type="RefSeq" id="WP_014679216.1">
    <property type="nucleotide sequence ID" value="NC_017770.1"/>
</dbReference>
<dbReference type="eggNOG" id="COG0464">
    <property type="taxonomic scope" value="Bacteria"/>
</dbReference>
<dbReference type="STRING" id="929556.Solca_0873"/>